<organism evidence="6 7">
    <name type="scientific">Moryella indoligenes</name>
    <dbReference type="NCBI Taxonomy" id="371674"/>
    <lineage>
        <taxon>Bacteria</taxon>
        <taxon>Bacillati</taxon>
        <taxon>Bacillota</taxon>
        <taxon>Clostridia</taxon>
        <taxon>Lachnospirales</taxon>
        <taxon>Lachnospiraceae</taxon>
        <taxon>Moryella</taxon>
    </lineage>
</organism>
<dbReference type="InterPro" id="IPR057661">
    <property type="entry name" value="RsdA/BaiN/AoA(So)_Rossmann"/>
</dbReference>
<comment type="caution">
    <text evidence="6">The sequence shown here is derived from an EMBL/GenBank/DDBJ whole genome shotgun (WGS) entry which is preliminary data.</text>
</comment>
<dbReference type="RefSeq" id="WP_307254860.1">
    <property type="nucleotide sequence ID" value="NZ_JAUSTO010000009.1"/>
</dbReference>
<keyword evidence="7" id="KW-1185">Reference proteome</keyword>
<dbReference type="PANTHER" id="PTHR42887:SF2">
    <property type="entry name" value="OS12G0638800 PROTEIN"/>
    <property type="match status" value="1"/>
</dbReference>
<evidence type="ECO:0000256" key="1">
    <source>
        <dbReference type="ARBA" id="ARBA00001974"/>
    </source>
</evidence>
<protein>
    <submittedName>
        <fullName evidence="6">Rossmann fold flavoprotein</fullName>
    </submittedName>
</protein>
<dbReference type="Pfam" id="PF22780">
    <property type="entry name" value="HI0933_like_1st"/>
    <property type="match status" value="1"/>
</dbReference>
<sequence length="418" mass="44741">MHQVIVIGGGAAGMLAAIAAAGAGAKVLLLEKNEKLGKKLFITGKGRCNLTNAADMQEVQESVVSNPRFLFSAFREYTNADIMRLIEENGCPLKTERGQRVFPVSDHSYDVINALERALKRAGVSWRLNAEVSGIETDVAADGTAAVSGVRLCDGALLPADRVVLATGGLSYPATGSDGAGLRFAERLGHRITPALPSLVPLLIREQSIAADLMGLSLKNVSISIREGNKEHYSDFGELLFTHFGLSGPVILSASAVVGPLLKKKELALFIDLKPALSGEQLDQRLLRDFSDLQNRALKNALSGLFPSRLISEVIRQSGVSPERRIHDLTREERAALVGATKGLHYTLTGLRGFNEAIITKGGVSVKEVNPSTMESKRISGLYFAGELLDLDALTGGFNLQIAWSTGWLAGKSAAEER</sequence>
<dbReference type="Gene3D" id="2.40.30.10">
    <property type="entry name" value="Translation factors"/>
    <property type="match status" value="1"/>
</dbReference>
<dbReference type="InterPro" id="IPR036188">
    <property type="entry name" value="FAD/NAD-bd_sf"/>
</dbReference>
<evidence type="ECO:0000256" key="3">
    <source>
        <dbReference type="ARBA" id="ARBA00022827"/>
    </source>
</evidence>
<dbReference type="NCBIfam" id="TIGR00275">
    <property type="entry name" value="aminoacetone oxidase family FAD-binding enzyme"/>
    <property type="match status" value="1"/>
</dbReference>
<dbReference type="EMBL" id="JAUSTO010000009">
    <property type="protein sequence ID" value="MDQ0152914.1"/>
    <property type="molecule type" value="Genomic_DNA"/>
</dbReference>
<accession>A0AAE3VAX4</accession>
<dbReference type="SUPFAM" id="SSF160996">
    <property type="entry name" value="HI0933 insert domain-like"/>
    <property type="match status" value="1"/>
</dbReference>
<evidence type="ECO:0000259" key="5">
    <source>
        <dbReference type="Pfam" id="PF22780"/>
    </source>
</evidence>
<dbReference type="InterPro" id="IPR055178">
    <property type="entry name" value="RsdA/BaiN/AoA(So)-like_dom"/>
</dbReference>
<feature type="domain" description="RsdA/BaiN/AoA(So)-like Rossmann fold-like" evidence="4">
    <location>
        <begin position="3"/>
        <end position="412"/>
    </location>
</feature>
<comment type="cofactor">
    <cofactor evidence="1">
        <name>FAD</name>
        <dbReference type="ChEBI" id="CHEBI:57692"/>
    </cofactor>
</comment>
<dbReference type="Gene3D" id="3.50.50.60">
    <property type="entry name" value="FAD/NAD(P)-binding domain"/>
    <property type="match status" value="1"/>
</dbReference>
<proteinExistence type="predicted"/>
<dbReference type="SUPFAM" id="SSF51905">
    <property type="entry name" value="FAD/NAD(P)-binding domain"/>
    <property type="match status" value="1"/>
</dbReference>
<dbReference type="Gene3D" id="1.10.8.260">
    <property type="entry name" value="HI0933 insert domain-like"/>
    <property type="match status" value="1"/>
</dbReference>
<evidence type="ECO:0000313" key="6">
    <source>
        <dbReference type="EMBL" id="MDQ0152914.1"/>
    </source>
</evidence>
<reference evidence="6" key="1">
    <citation type="submission" date="2023-07" db="EMBL/GenBank/DDBJ databases">
        <title>Genomic Encyclopedia of Type Strains, Phase IV (KMG-IV): sequencing the most valuable type-strain genomes for metagenomic binning, comparative biology and taxonomic classification.</title>
        <authorList>
            <person name="Goeker M."/>
        </authorList>
    </citation>
    <scope>NUCLEOTIDE SEQUENCE</scope>
    <source>
        <strain evidence="6">DSM 19659</strain>
    </source>
</reference>
<evidence type="ECO:0000256" key="2">
    <source>
        <dbReference type="ARBA" id="ARBA00022630"/>
    </source>
</evidence>
<dbReference type="AlphaFoldDB" id="A0AAE3VAX4"/>
<dbReference type="Pfam" id="PF03486">
    <property type="entry name" value="HI0933_like"/>
    <property type="match status" value="1"/>
</dbReference>
<name>A0AAE3VAX4_9FIRM</name>
<feature type="domain" description="RsdA/BaiN/AoA(So)-like insert" evidence="5">
    <location>
        <begin position="197"/>
        <end position="359"/>
    </location>
</feature>
<dbReference type="PRINTS" id="PR00368">
    <property type="entry name" value="FADPNR"/>
</dbReference>
<dbReference type="Proteomes" id="UP001241537">
    <property type="component" value="Unassembled WGS sequence"/>
</dbReference>
<dbReference type="PANTHER" id="PTHR42887">
    <property type="entry name" value="OS12G0638800 PROTEIN"/>
    <property type="match status" value="1"/>
</dbReference>
<dbReference type="InterPro" id="IPR004792">
    <property type="entry name" value="BaiN-like"/>
</dbReference>
<gene>
    <name evidence="6" type="ORF">J2S20_001615</name>
</gene>
<dbReference type="InterPro" id="IPR023166">
    <property type="entry name" value="BaiN-like_dom_sf"/>
</dbReference>
<dbReference type="PRINTS" id="PR00411">
    <property type="entry name" value="PNDRDTASEI"/>
</dbReference>
<evidence type="ECO:0000313" key="7">
    <source>
        <dbReference type="Proteomes" id="UP001241537"/>
    </source>
</evidence>
<keyword evidence="3" id="KW-0274">FAD</keyword>
<evidence type="ECO:0000259" key="4">
    <source>
        <dbReference type="Pfam" id="PF03486"/>
    </source>
</evidence>
<keyword evidence="2" id="KW-0285">Flavoprotein</keyword>